<dbReference type="Proteomes" id="UP000320055">
    <property type="component" value="Unassembled WGS sequence"/>
</dbReference>
<evidence type="ECO:0000256" key="4">
    <source>
        <dbReference type="ARBA" id="ARBA00022801"/>
    </source>
</evidence>
<dbReference type="SUPFAM" id="SSF56024">
    <property type="entry name" value="Phospholipase D/nuclease"/>
    <property type="match status" value="2"/>
</dbReference>
<dbReference type="EC" id="3.1.4.4" evidence="3"/>
<reference evidence="9 10" key="1">
    <citation type="submission" date="2019-01" db="EMBL/GenBank/DDBJ databases">
        <authorList>
            <person name="Brito A."/>
        </authorList>
    </citation>
    <scope>NUCLEOTIDE SEQUENCE [LARGE SCALE GENOMIC DNA]</scope>
    <source>
        <strain evidence="9">1</strain>
    </source>
</reference>
<evidence type="ECO:0000256" key="2">
    <source>
        <dbReference type="ARBA" id="ARBA00008664"/>
    </source>
</evidence>
<dbReference type="SMART" id="SM00155">
    <property type="entry name" value="PLDc"/>
    <property type="match status" value="2"/>
</dbReference>
<evidence type="ECO:0000256" key="5">
    <source>
        <dbReference type="ARBA" id="ARBA00022963"/>
    </source>
</evidence>
<evidence type="ECO:0000256" key="1">
    <source>
        <dbReference type="ARBA" id="ARBA00000798"/>
    </source>
</evidence>
<dbReference type="GO" id="GO:0006793">
    <property type="term" value="P:phosphorus metabolic process"/>
    <property type="evidence" value="ECO:0007669"/>
    <property type="project" value="UniProtKB-ARBA"/>
</dbReference>
<keyword evidence="6" id="KW-0443">Lipid metabolism</keyword>
<dbReference type="InterPro" id="IPR011992">
    <property type="entry name" value="EF-hand-dom_pair"/>
</dbReference>
<evidence type="ECO:0000256" key="6">
    <source>
        <dbReference type="ARBA" id="ARBA00023098"/>
    </source>
</evidence>
<accession>A0A563VMZ6</accession>
<dbReference type="CDD" id="cd09173">
    <property type="entry name" value="PLDc_Nuc_like_unchar1_2"/>
    <property type="match status" value="1"/>
</dbReference>
<evidence type="ECO:0000256" key="3">
    <source>
        <dbReference type="ARBA" id="ARBA00012027"/>
    </source>
</evidence>
<evidence type="ECO:0000259" key="7">
    <source>
        <dbReference type="PROSITE" id="PS50035"/>
    </source>
</evidence>
<dbReference type="GO" id="GO:0005509">
    <property type="term" value="F:calcium ion binding"/>
    <property type="evidence" value="ECO:0007669"/>
    <property type="project" value="InterPro"/>
</dbReference>
<dbReference type="PANTHER" id="PTHR43856:SF1">
    <property type="entry name" value="MITOCHONDRIAL CARDIOLIPIN HYDROLASE"/>
    <property type="match status" value="1"/>
</dbReference>
<gene>
    <name evidence="9" type="ORF">H1P_1620003</name>
</gene>
<name>A0A563VMZ6_9CYAN</name>
<sequence>MNQLFVLLFVALFLFGGCKSDSITAINLPQDKDIQVYFNHHDTGNKKYTDDYRKVERTGDDLEAVVINAINQAQSSIDVAVQELQLPGIALALAEQAQKGIEIRLILDNKYSRAISDFSSLEISELPTRDRDRYQQYFQLIDVDGNGVLSEKEVNNRDALVILENADISVIDDTADGSKGSGLMHHKFMVIDGKTVITGSTNFTLSGIHGDLGNINTRGNVNHLVVINNQELAELFTKEFNYMWDDREFGLNKIFRSPQTVSWDNSKITVQFFPISSKQDWSLSANGLIGKVLDNANSSIDLALFVFSDQNLVDILQKKQQQGVNIKALIDKEFIFRYYSEALDMLGVAIANKCKYETDNNPWNNAIKTVGTANLASGDKLHHKIAVIDNKIVITGSQNWSAAANYKNDETVLILENKIVAKHFQQEFDTLYQDASLGLPEKVKSKVKQQNQKCN</sequence>
<dbReference type="AlphaFoldDB" id="A0A563VMZ6"/>
<dbReference type="GO" id="GO:0004630">
    <property type="term" value="F:phospholipase D activity"/>
    <property type="evidence" value="ECO:0007669"/>
    <property type="project" value="UniProtKB-EC"/>
</dbReference>
<evidence type="ECO:0000259" key="8">
    <source>
        <dbReference type="PROSITE" id="PS50222"/>
    </source>
</evidence>
<keyword evidence="5" id="KW-0442">Lipid degradation</keyword>
<dbReference type="PROSITE" id="PS00018">
    <property type="entry name" value="EF_HAND_1"/>
    <property type="match status" value="1"/>
</dbReference>
<dbReference type="GO" id="GO:0016042">
    <property type="term" value="P:lipid catabolic process"/>
    <property type="evidence" value="ECO:0007669"/>
    <property type="project" value="UniProtKB-KW"/>
</dbReference>
<protein>
    <recommendedName>
        <fullName evidence="3">phospholipase D</fullName>
        <ecNumber evidence="3">3.1.4.4</ecNumber>
    </recommendedName>
</protein>
<dbReference type="OrthoDB" id="155099at2"/>
<dbReference type="Pfam" id="PF13091">
    <property type="entry name" value="PLDc_2"/>
    <property type="match status" value="2"/>
</dbReference>
<feature type="domain" description="EF-hand" evidence="8">
    <location>
        <begin position="129"/>
        <end position="164"/>
    </location>
</feature>
<dbReference type="InterPro" id="IPR018247">
    <property type="entry name" value="EF_Hand_1_Ca_BS"/>
</dbReference>
<dbReference type="CDD" id="cd09116">
    <property type="entry name" value="PLDc_Nuc_like"/>
    <property type="match status" value="1"/>
</dbReference>
<keyword evidence="10" id="KW-1185">Reference proteome</keyword>
<comment type="catalytic activity">
    <reaction evidence="1">
        <text>a 1,2-diacyl-sn-glycero-3-phosphocholine + H2O = a 1,2-diacyl-sn-glycero-3-phosphate + choline + H(+)</text>
        <dbReference type="Rhea" id="RHEA:14445"/>
        <dbReference type="ChEBI" id="CHEBI:15354"/>
        <dbReference type="ChEBI" id="CHEBI:15377"/>
        <dbReference type="ChEBI" id="CHEBI:15378"/>
        <dbReference type="ChEBI" id="CHEBI:57643"/>
        <dbReference type="ChEBI" id="CHEBI:58608"/>
        <dbReference type="EC" id="3.1.4.4"/>
    </reaction>
</comment>
<dbReference type="EMBL" id="CAACVJ010000071">
    <property type="protein sequence ID" value="VEP12737.1"/>
    <property type="molecule type" value="Genomic_DNA"/>
</dbReference>
<comment type="similarity">
    <text evidence="2">Belongs to the phospholipase D family.</text>
</comment>
<dbReference type="PANTHER" id="PTHR43856">
    <property type="entry name" value="CARDIOLIPIN HYDROLASE"/>
    <property type="match status" value="1"/>
</dbReference>
<dbReference type="GO" id="GO:0016891">
    <property type="term" value="F:RNA endonuclease activity producing 5'-phosphomonoesters, hydrolytic mechanism"/>
    <property type="evidence" value="ECO:0007669"/>
    <property type="project" value="TreeGrafter"/>
</dbReference>
<dbReference type="InterPro" id="IPR001736">
    <property type="entry name" value="PLipase_D/transphosphatidylase"/>
</dbReference>
<dbReference type="RefSeq" id="WP_144870784.1">
    <property type="nucleotide sequence ID" value="NZ_LR213913.1"/>
</dbReference>
<feature type="domain" description="PLD phosphodiesterase" evidence="7">
    <location>
        <begin position="180"/>
        <end position="207"/>
    </location>
</feature>
<dbReference type="SUPFAM" id="SSF47473">
    <property type="entry name" value="EF-hand"/>
    <property type="match status" value="1"/>
</dbReference>
<dbReference type="Gene3D" id="3.30.870.10">
    <property type="entry name" value="Endonuclease Chain A"/>
    <property type="match status" value="2"/>
</dbReference>
<dbReference type="PROSITE" id="PS50222">
    <property type="entry name" value="EF_HAND_2"/>
    <property type="match status" value="1"/>
</dbReference>
<evidence type="ECO:0000313" key="9">
    <source>
        <dbReference type="EMBL" id="VEP12737.1"/>
    </source>
</evidence>
<feature type="domain" description="PLD phosphodiesterase" evidence="7">
    <location>
        <begin position="377"/>
        <end position="404"/>
    </location>
</feature>
<evidence type="ECO:0000313" key="10">
    <source>
        <dbReference type="Proteomes" id="UP000320055"/>
    </source>
</evidence>
<keyword evidence="4" id="KW-0378">Hydrolase</keyword>
<dbReference type="InterPro" id="IPR051406">
    <property type="entry name" value="PLD_domain"/>
</dbReference>
<proteinExistence type="inferred from homology"/>
<dbReference type="PROSITE" id="PS50035">
    <property type="entry name" value="PLD"/>
    <property type="match status" value="2"/>
</dbReference>
<dbReference type="InterPro" id="IPR025202">
    <property type="entry name" value="PLD-like_dom"/>
</dbReference>
<organism evidence="9 10">
    <name type="scientific">Hyella patelloides LEGE 07179</name>
    <dbReference type="NCBI Taxonomy" id="945734"/>
    <lineage>
        <taxon>Bacteria</taxon>
        <taxon>Bacillati</taxon>
        <taxon>Cyanobacteriota</taxon>
        <taxon>Cyanophyceae</taxon>
        <taxon>Pleurocapsales</taxon>
        <taxon>Hyellaceae</taxon>
        <taxon>Hyella</taxon>
    </lineage>
</organism>
<dbReference type="InterPro" id="IPR002048">
    <property type="entry name" value="EF_hand_dom"/>
</dbReference>